<dbReference type="Pfam" id="PF25522">
    <property type="entry name" value="OB_cyt-4"/>
    <property type="match status" value="1"/>
</dbReference>
<dbReference type="GO" id="GO:0000175">
    <property type="term" value="F:3'-5'-RNA exonuclease activity"/>
    <property type="evidence" value="ECO:0007669"/>
    <property type="project" value="TreeGrafter"/>
</dbReference>
<dbReference type="Proteomes" id="UP000044602">
    <property type="component" value="Unassembled WGS sequence"/>
</dbReference>
<gene>
    <name evidence="4" type="ORF">BN1708_014119</name>
</gene>
<dbReference type="InterPro" id="IPR001900">
    <property type="entry name" value="RNase_II/R"/>
</dbReference>
<dbReference type="Pfam" id="PF00773">
    <property type="entry name" value="RNB"/>
    <property type="match status" value="1"/>
</dbReference>
<dbReference type="InterPro" id="IPR012340">
    <property type="entry name" value="NA-bd_OB-fold"/>
</dbReference>
<dbReference type="InterPro" id="IPR056625">
    <property type="entry name" value="SH3_CYT4"/>
</dbReference>
<evidence type="ECO:0000256" key="1">
    <source>
        <dbReference type="SAM" id="MobiDB-lite"/>
    </source>
</evidence>
<dbReference type="STRING" id="100787.A0A0G4LSJ6"/>
<dbReference type="SMART" id="SM00321">
    <property type="entry name" value="WSC"/>
    <property type="match status" value="1"/>
</dbReference>
<dbReference type="GO" id="GO:0000932">
    <property type="term" value="C:P-body"/>
    <property type="evidence" value="ECO:0007669"/>
    <property type="project" value="TreeGrafter"/>
</dbReference>
<dbReference type="InterPro" id="IPR057912">
    <property type="entry name" value="OB_CYT4_C"/>
</dbReference>
<name>A0A0G4LSJ6_VERLO</name>
<evidence type="ECO:0000313" key="5">
    <source>
        <dbReference type="Proteomes" id="UP000044602"/>
    </source>
</evidence>
<feature type="domain" description="WSC" evidence="3">
    <location>
        <begin position="284"/>
        <end position="374"/>
    </location>
</feature>
<dbReference type="PROSITE" id="PS51212">
    <property type="entry name" value="WSC"/>
    <property type="match status" value="1"/>
</dbReference>
<dbReference type="PANTHER" id="PTHR23355">
    <property type="entry name" value="RIBONUCLEASE"/>
    <property type="match status" value="1"/>
</dbReference>
<dbReference type="InterPro" id="IPR002889">
    <property type="entry name" value="WSC_carb-bd"/>
</dbReference>
<dbReference type="Gene3D" id="3.10.350.10">
    <property type="entry name" value="LysM domain"/>
    <property type="match status" value="1"/>
</dbReference>
<dbReference type="GO" id="GO:0006402">
    <property type="term" value="P:mRNA catabolic process"/>
    <property type="evidence" value="ECO:0007669"/>
    <property type="project" value="TreeGrafter"/>
</dbReference>
<dbReference type="SUPFAM" id="SSF50249">
    <property type="entry name" value="Nucleic acid-binding proteins"/>
    <property type="match status" value="1"/>
</dbReference>
<organism evidence="4 5">
    <name type="scientific">Verticillium longisporum</name>
    <name type="common">Verticillium dahliae var. longisporum</name>
    <dbReference type="NCBI Taxonomy" id="100787"/>
    <lineage>
        <taxon>Eukaryota</taxon>
        <taxon>Fungi</taxon>
        <taxon>Dikarya</taxon>
        <taxon>Ascomycota</taxon>
        <taxon>Pezizomycotina</taxon>
        <taxon>Sordariomycetes</taxon>
        <taxon>Hypocreomycetidae</taxon>
        <taxon>Glomerellales</taxon>
        <taxon>Plectosphaerellaceae</taxon>
        <taxon>Verticillium</taxon>
    </lineage>
</organism>
<evidence type="ECO:0000256" key="2">
    <source>
        <dbReference type="SAM" id="SignalP"/>
    </source>
</evidence>
<dbReference type="Pfam" id="PF23216">
    <property type="entry name" value="WHD_CYT4"/>
    <property type="match status" value="1"/>
</dbReference>
<protein>
    <recommendedName>
        <fullName evidence="3">WSC domain-containing protein</fullName>
    </recommendedName>
</protein>
<dbReference type="InterPro" id="IPR056624">
    <property type="entry name" value="WH_CYT4"/>
</dbReference>
<proteinExistence type="predicted"/>
<dbReference type="InterPro" id="IPR050180">
    <property type="entry name" value="RNR_Ribonuclease"/>
</dbReference>
<feature type="signal peptide" evidence="2">
    <location>
        <begin position="1"/>
        <end position="24"/>
    </location>
</feature>
<dbReference type="SMART" id="SM00955">
    <property type="entry name" value="RNB"/>
    <property type="match status" value="1"/>
</dbReference>
<keyword evidence="2" id="KW-0732">Signal</keyword>
<feature type="chain" id="PRO_5002566510" description="WSC domain-containing protein" evidence="2">
    <location>
        <begin position="25"/>
        <end position="1471"/>
    </location>
</feature>
<dbReference type="CDD" id="cd11618">
    <property type="entry name" value="ChtBD1_1"/>
    <property type="match status" value="2"/>
</dbReference>
<accession>A0A0G4LSJ6</accession>
<reference evidence="4 5" key="1">
    <citation type="submission" date="2015-05" db="EMBL/GenBank/DDBJ databases">
        <authorList>
            <person name="Wang D.B."/>
            <person name="Wang M."/>
        </authorList>
    </citation>
    <scope>NUCLEOTIDE SEQUENCE [LARGE SCALE GENOMIC DNA]</scope>
    <source>
        <strain evidence="4">VL1</strain>
    </source>
</reference>
<feature type="region of interest" description="Disordered" evidence="1">
    <location>
        <begin position="256"/>
        <end position="275"/>
    </location>
</feature>
<sequence>MKPLHQSSAVLLTAIASYAAVSHAAPSEYGGKYFSEDLVEASPFQLVERAFELGSCRAWSKSNAWDTCQDYLKRYTLTMAQFYKLNPTVQSDCYAFVPGETYCRRTNAEIPVSKDGGCGLRTGNNVTCINSEFGDCCGANNRCGSTECGSTAAECGAGKCQSGACDGSAVTTSNAPVTTATATSTKPAPTPFTPSPDGTCGYDNKYKCTDTKYNYGNCCGAAGYCGFSDWECSNLQGCQSEYGLCDTTVLVSGAPKTTSTSPVTTTQPTTTSTSKPVAVQKSGSYELVGCWNRPPNARALSISYTDDLMTVEKCLAKAAGYAYAGVEFGKECWYSNTIDGGYSVDLSACNMPCPGAPDKQLCGAGNRMLMYKLPGNTVPQPTQPAQMVVGTRVAFRWYYVECRTDGSANRSLTGAQYSQANMTLHECANLCLGFDYFGAEFGKESDTTALYLPQMCLRLRGSCISYKHMLWNPILSFFRFIAGSPGSSAKSVNDAEGFDNLSTSLAEHDQPRISVRDRLRVWEQENQASAHRLLDDLPFNERLGNFLTRPQTVRTFTDEHGTRQANNDLYDGDVLADLRGQTSALLAGDLVETRFGGSRLPVLAICLGRHHGLQYFYLNTGEVLAYQSLVALFTVTNYVDPAVLQPIVDLIPSEPFTRPRNVLHHVRTPKALRTAADLQGRLTKFYAEAVHFYQSSLKYMDGASEHVADQNKRAYLSLEELADRMLPTFLREGSTFSSHVLYAVHLALQRHGWGFRPLNAKWHRRNYIYEVQPGSDIALLQLVESRVRRLVDGAYLRDNPGQSASLLKQNDLGRFILRARAIVNANRRNRPWTPHGMIGPSSQMAEDLPQWEESDLKYIRFMELWACRRVIPQASQIDSLGSSILRLTQLYSESNWVAHWTAFTFLQEIGWIPPWDVPARYEYRFPDTEISRGGNLSRPSVDVEASMRPDIAAGARRDWGETKIFCVDSDQTADVDDGFSIEATDVAGEHWIHIHIADPASVIDPASPLASYIESMPSSLYLAGYPEKMLPPELEQKFSLNPGKPVLTFSAKVNEVGEVLGYNVEPGTVHNVVHMTKREVTSILPGLQSLESGVDAAFSVGKDPGPRPPVKKITTADELTAKDKDDLLLLDRLGEALKDRRAAKGQLPTLQSRLPSPEVSFRPISAKQHATDPNASMVWNGDPFIKFSHSNYSQADRLVERMMHTAGEVAAKWCQSRNIPAPYSTQPEALRNAAELKRLREEVVDPLTAAGKPLPPALLQHLFGLIGTSELSARPAPFYSVGLDAYTKASSPLRRYTDLIVHWQIHAALAHERATGTSPAVVASTTEAGEDVDASASALPWSHDSLSRLLPALQARQRQIREVDNRDGPTQWIFQALLRAWKFGEAPLPERFAFIVDAVLPFGIRGRLRDFYGIGAVVPLARLDVGTKLAETNVGDVFTVEIRDMNTYTTELEVEPVGREDKAETEGAAGA</sequence>
<dbReference type="EMBL" id="CVQH01018224">
    <property type="protein sequence ID" value="CRK25046.1"/>
    <property type="molecule type" value="Genomic_DNA"/>
</dbReference>
<dbReference type="Pfam" id="PF23214">
    <property type="entry name" value="SH3_CYT4"/>
    <property type="match status" value="1"/>
</dbReference>
<dbReference type="InterPro" id="IPR036779">
    <property type="entry name" value="LysM_dom_sf"/>
</dbReference>
<dbReference type="GO" id="GO:0003723">
    <property type="term" value="F:RNA binding"/>
    <property type="evidence" value="ECO:0007669"/>
    <property type="project" value="InterPro"/>
</dbReference>
<evidence type="ECO:0000313" key="4">
    <source>
        <dbReference type="EMBL" id="CRK25046.1"/>
    </source>
</evidence>
<dbReference type="PANTHER" id="PTHR23355:SF65">
    <property type="entry name" value="EXORIBONUCLEASE CYT-4, PUTATIVE (AFU_ORTHOLOGUE AFUA_7G01550)-RELATED"/>
    <property type="match status" value="1"/>
</dbReference>
<evidence type="ECO:0000259" key="3">
    <source>
        <dbReference type="PROSITE" id="PS51212"/>
    </source>
</evidence>
<keyword evidence="5" id="KW-1185">Reference proteome</keyword>